<dbReference type="AlphaFoldDB" id="A0A0V0GZK9"/>
<proteinExistence type="predicted"/>
<evidence type="ECO:0000313" key="1">
    <source>
        <dbReference type="EMBL" id="JAP13573.1"/>
    </source>
</evidence>
<reference evidence="1" key="1">
    <citation type="submission" date="2015-12" db="EMBL/GenBank/DDBJ databases">
        <title>Gene expression during late stages of embryo sac development: a critical building block for successful pollen-pistil interactions.</title>
        <authorList>
            <person name="Liu Y."/>
            <person name="Joly V."/>
            <person name="Sabar M."/>
            <person name="Matton D.P."/>
        </authorList>
    </citation>
    <scope>NUCLEOTIDE SEQUENCE</scope>
</reference>
<dbReference type="SUPFAM" id="SSF56672">
    <property type="entry name" value="DNA/RNA polymerases"/>
    <property type="match status" value="1"/>
</dbReference>
<accession>A0A0V0GZK9</accession>
<dbReference type="EMBL" id="GEDG01027839">
    <property type="protein sequence ID" value="JAP13573.1"/>
    <property type="molecule type" value="Transcribed_RNA"/>
</dbReference>
<dbReference type="PANTHER" id="PTHR11439">
    <property type="entry name" value="GAG-POL-RELATED RETROTRANSPOSON"/>
    <property type="match status" value="1"/>
</dbReference>
<name>A0A0V0GZK9_SOLCH</name>
<dbReference type="PANTHER" id="PTHR11439:SF524">
    <property type="entry name" value="RNA-DIRECTED DNA POLYMERASE, PROTEIN KINASE RLK-PELLE-DLSV FAMILY"/>
    <property type="match status" value="1"/>
</dbReference>
<dbReference type="CDD" id="cd09272">
    <property type="entry name" value="RNase_HI_RT_Ty1"/>
    <property type="match status" value="1"/>
</dbReference>
<sequence length="194" mass="21921">MQAPSDLHWKAVKRVLRYLRGTIQLSLRVTPIDEFNLPVYSDADWGGDIVDRVSTSGYILFLGHNPISWSSKKQNTVSCSSTESEYRAVANALSETLWVTNLLNELHFPVQKLPTIYCDNLGATFLSKNPVLHSRVKHAAVDFHFVRHYVDIKRVRVVHIHGADQIADTLTKALPKSAFESNLFKLGLVTHRLT</sequence>
<organism evidence="1">
    <name type="scientific">Solanum chacoense</name>
    <name type="common">Chaco potato</name>
    <dbReference type="NCBI Taxonomy" id="4108"/>
    <lineage>
        <taxon>Eukaryota</taxon>
        <taxon>Viridiplantae</taxon>
        <taxon>Streptophyta</taxon>
        <taxon>Embryophyta</taxon>
        <taxon>Tracheophyta</taxon>
        <taxon>Spermatophyta</taxon>
        <taxon>Magnoliopsida</taxon>
        <taxon>eudicotyledons</taxon>
        <taxon>Gunneridae</taxon>
        <taxon>Pentapetalae</taxon>
        <taxon>asterids</taxon>
        <taxon>lamiids</taxon>
        <taxon>Solanales</taxon>
        <taxon>Solanaceae</taxon>
        <taxon>Solanoideae</taxon>
        <taxon>Solaneae</taxon>
        <taxon>Solanum</taxon>
    </lineage>
</organism>
<protein>
    <submittedName>
        <fullName evidence="1">Putative ovule protein</fullName>
    </submittedName>
</protein>
<dbReference type="InterPro" id="IPR043502">
    <property type="entry name" value="DNA/RNA_pol_sf"/>
</dbReference>